<dbReference type="AlphaFoldDB" id="A0A4R5W2X6"/>
<dbReference type="Gene3D" id="3.30.160.670">
    <property type="match status" value="1"/>
</dbReference>
<sequence length="199" mass="21722">MNNNCFKEKIVKRSLILGVIAITALLSGCAAPGVTSNVTVFHTLTGAETNKTYMVEATPEQSNNLEFSSYVTQLNQELQHRGFTMVNKDPALKVSLNYGTTATVASSLQPTPFYGPYGFRHGPYYGSGWTTSVDTVFLHEAQVSISRVADGKAIYTVRSRLLSANPELSLSMEYLLDSAFQNFPGKNGTTETVTLPIHQ</sequence>
<feature type="domain" description="DUF4136" evidence="2">
    <location>
        <begin position="48"/>
        <end position="185"/>
    </location>
</feature>
<protein>
    <submittedName>
        <fullName evidence="3">DUF4136 domain-containing protein</fullName>
    </submittedName>
</protein>
<reference evidence="3 4" key="1">
    <citation type="submission" date="2019-03" db="EMBL/GenBank/DDBJ databases">
        <title>Sapientia aquatica gen. nov., sp. nov., isolated from a crater lake.</title>
        <authorList>
            <person name="Felfoldi T."/>
            <person name="Szabo A."/>
            <person name="Toth E."/>
            <person name="Schumann P."/>
            <person name="Keki Z."/>
            <person name="Marialigeti K."/>
            <person name="Mathe I."/>
        </authorList>
    </citation>
    <scope>NUCLEOTIDE SEQUENCE [LARGE SCALE GENOMIC DNA]</scope>
    <source>
        <strain evidence="3 4">SA-152</strain>
    </source>
</reference>
<organism evidence="3 4">
    <name type="scientific">Sapientia aquatica</name>
    <dbReference type="NCBI Taxonomy" id="1549640"/>
    <lineage>
        <taxon>Bacteria</taxon>
        <taxon>Pseudomonadati</taxon>
        <taxon>Pseudomonadota</taxon>
        <taxon>Betaproteobacteria</taxon>
        <taxon>Burkholderiales</taxon>
        <taxon>Oxalobacteraceae</taxon>
        <taxon>Sapientia</taxon>
    </lineage>
</organism>
<name>A0A4R5W2X6_9BURK</name>
<dbReference type="Proteomes" id="UP000294829">
    <property type="component" value="Unassembled WGS sequence"/>
</dbReference>
<keyword evidence="1" id="KW-0732">Signal</keyword>
<dbReference type="PROSITE" id="PS51257">
    <property type="entry name" value="PROKAR_LIPOPROTEIN"/>
    <property type="match status" value="1"/>
</dbReference>
<evidence type="ECO:0000313" key="3">
    <source>
        <dbReference type="EMBL" id="TDK67010.1"/>
    </source>
</evidence>
<keyword evidence="4" id="KW-1185">Reference proteome</keyword>
<evidence type="ECO:0000259" key="2">
    <source>
        <dbReference type="Pfam" id="PF13590"/>
    </source>
</evidence>
<dbReference type="EMBL" id="SMYL01000002">
    <property type="protein sequence ID" value="TDK67010.1"/>
    <property type="molecule type" value="Genomic_DNA"/>
</dbReference>
<dbReference type="Pfam" id="PF13590">
    <property type="entry name" value="DUF4136"/>
    <property type="match status" value="1"/>
</dbReference>
<proteinExistence type="predicted"/>
<gene>
    <name evidence="3" type="ORF">E2I14_04320</name>
</gene>
<dbReference type="InterPro" id="IPR025411">
    <property type="entry name" value="DUF4136"/>
</dbReference>
<comment type="caution">
    <text evidence="3">The sequence shown here is derived from an EMBL/GenBank/DDBJ whole genome shotgun (WGS) entry which is preliminary data.</text>
</comment>
<feature type="signal peptide" evidence="1">
    <location>
        <begin position="1"/>
        <end position="30"/>
    </location>
</feature>
<evidence type="ECO:0000313" key="4">
    <source>
        <dbReference type="Proteomes" id="UP000294829"/>
    </source>
</evidence>
<feature type="chain" id="PRO_5020275746" evidence="1">
    <location>
        <begin position="31"/>
        <end position="199"/>
    </location>
</feature>
<dbReference type="OrthoDB" id="8940851at2"/>
<accession>A0A4R5W2X6</accession>
<evidence type="ECO:0000256" key="1">
    <source>
        <dbReference type="SAM" id="SignalP"/>
    </source>
</evidence>